<evidence type="ECO:0000256" key="5">
    <source>
        <dbReference type="ARBA" id="ARBA00030303"/>
    </source>
</evidence>
<evidence type="ECO:0000256" key="4">
    <source>
        <dbReference type="ARBA" id="ARBA00022729"/>
    </source>
</evidence>
<dbReference type="Gene3D" id="3.40.190.10">
    <property type="entry name" value="Periplasmic binding protein-like II"/>
    <property type="match status" value="2"/>
</dbReference>
<feature type="signal peptide" evidence="6">
    <location>
        <begin position="1"/>
        <end position="38"/>
    </location>
</feature>
<dbReference type="PANTHER" id="PTHR30061:SF50">
    <property type="entry name" value="MALTOSE_MALTODEXTRIN-BINDING PERIPLASMIC PROTEIN"/>
    <property type="match status" value="1"/>
</dbReference>
<keyword evidence="3" id="KW-0762">Sugar transport</keyword>
<proteinExistence type="inferred from homology"/>
<dbReference type="OrthoDB" id="9780991at2"/>
<dbReference type="Proteomes" id="UP000327039">
    <property type="component" value="Unassembled WGS sequence"/>
</dbReference>
<dbReference type="GO" id="GO:0055052">
    <property type="term" value="C:ATP-binding cassette (ABC) transporter complex, substrate-binding subunit-containing"/>
    <property type="evidence" value="ECO:0007669"/>
    <property type="project" value="TreeGrafter"/>
</dbReference>
<organism evidence="7 8">
    <name type="scientific">Microbacterium radiodurans</name>
    <dbReference type="NCBI Taxonomy" id="661398"/>
    <lineage>
        <taxon>Bacteria</taxon>
        <taxon>Bacillati</taxon>
        <taxon>Actinomycetota</taxon>
        <taxon>Actinomycetes</taxon>
        <taxon>Micrococcales</taxon>
        <taxon>Microbacteriaceae</taxon>
        <taxon>Microbacterium</taxon>
    </lineage>
</organism>
<keyword evidence="2" id="KW-0813">Transport</keyword>
<dbReference type="SUPFAM" id="SSF53850">
    <property type="entry name" value="Periplasmic binding protein-like II"/>
    <property type="match status" value="1"/>
</dbReference>
<name>A0A5J5IRB9_9MICO</name>
<dbReference type="Pfam" id="PF13416">
    <property type="entry name" value="SBP_bac_8"/>
    <property type="match status" value="1"/>
</dbReference>
<sequence>MHRAAGSHEEQRRTIVNTSLKKPVIALAALTVSALALAGCSGDNGSGSGGGDGDQVTLVVWESLEGRSDFIKQAGEAYTEQNPNVTIEYKNVELGDAPAQIALDGPAGVGPDVFAAPSNATGELVAGGHILAVAGADELRDELLEGAVQNVTYDDEMWGVPVTIDTYSLFYNKAYVTDPPKTWDDVVAFSKQFAAENPGKYGFAMNPGVVYYAGSFLFDAPDNLPFGENVDDPSQPNTDTAATAEGAAELVKLREVLDVAADDLDDATVDTLFESGQSAMTLTGSWNIPVFDDAGLDYAVTTMPAAAGSDQPSGSFSNSRTMYVSAYSEHTEAAQDFAAFLASPEMLQLAYDLTGSVPSADIPVDNEATLGLIEQGEYAFPSPSIPEAAQFWLAMDSAVKNIWNGADIDTELATATSVIEGQ</sequence>
<dbReference type="InterPro" id="IPR006060">
    <property type="entry name" value="Maltose/Cyclodextrin-bd"/>
</dbReference>
<gene>
    <name evidence="7" type="ORF">F6B42_13490</name>
</gene>
<evidence type="ECO:0000256" key="2">
    <source>
        <dbReference type="ARBA" id="ARBA00022448"/>
    </source>
</evidence>
<feature type="chain" id="PRO_5039246791" description="Maltodextrin-binding protein" evidence="6">
    <location>
        <begin position="39"/>
        <end position="422"/>
    </location>
</feature>
<evidence type="ECO:0000313" key="7">
    <source>
        <dbReference type="EMBL" id="KAA9085465.1"/>
    </source>
</evidence>
<dbReference type="PROSITE" id="PS01037">
    <property type="entry name" value="SBP_BACTERIAL_1"/>
    <property type="match status" value="1"/>
</dbReference>
<dbReference type="InterPro" id="IPR006059">
    <property type="entry name" value="SBP"/>
</dbReference>
<dbReference type="EMBL" id="VYRZ01000003">
    <property type="protein sequence ID" value="KAA9085465.1"/>
    <property type="molecule type" value="Genomic_DNA"/>
</dbReference>
<reference evidence="8" key="1">
    <citation type="submission" date="2019-09" db="EMBL/GenBank/DDBJ databases">
        <title>Mumia zhuanghuii sp. nov. isolated from the intestinal contents of plateau pika (Ochotona curzoniae) in the Qinghai-Tibet plateau of China.</title>
        <authorList>
            <person name="Tian Z."/>
        </authorList>
    </citation>
    <scope>NUCLEOTIDE SEQUENCE [LARGE SCALE GENOMIC DNA]</scope>
    <source>
        <strain evidence="8">DSM 25564</strain>
    </source>
</reference>
<comment type="similarity">
    <text evidence="1">Belongs to the bacterial solute-binding protein 1 family.</text>
</comment>
<dbReference type="GO" id="GO:0015144">
    <property type="term" value="F:carbohydrate transmembrane transporter activity"/>
    <property type="evidence" value="ECO:0007669"/>
    <property type="project" value="InterPro"/>
</dbReference>
<evidence type="ECO:0000256" key="1">
    <source>
        <dbReference type="ARBA" id="ARBA00008520"/>
    </source>
</evidence>
<dbReference type="GO" id="GO:0042956">
    <property type="term" value="P:maltodextrin transmembrane transport"/>
    <property type="evidence" value="ECO:0007669"/>
    <property type="project" value="TreeGrafter"/>
</dbReference>
<comment type="caution">
    <text evidence="7">The sequence shown here is derived from an EMBL/GenBank/DDBJ whole genome shotgun (WGS) entry which is preliminary data.</text>
</comment>
<dbReference type="GO" id="GO:0015768">
    <property type="term" value="P:maltose transport"/>
    <property type="evidence" value="ECO:0007669"/>
    <property type="project" value="TreeGrafter"/>
</dbReference>
<dbReference type="PRINTS" id="PR00181">
    <property type="entry name" value="MALTOSEBP"/>
</dbReference>
<dbReference type="GO" id="GO:1901982">
    <property type="term" value="F:maltose binding"/>
    <property type="evidence" value="ECO:0007669"/>
    <property type="project" value="TreeGrafter"/>
</dbReference>
<dbReference type="InterPro" id="IPR006061">
    <property type="entry name" value="SBP_1_CS"/>
</dbReference>
<evidence type="ECO:0000256" key="3">
    <source>
        <dbReference type="ARBA" id="ARBA00022597"/>
    </source>
</evidence>
<keyword evidence="4 6" id="KW-0732">Signal</keyword>
<evidence type="ECO:0000256" key="6">
    <source>
        <dbReference type="SAM" id="SignalP"/>
    </source>
</evidence>
<evidence type="ECO:0000313" key="8">
    <source>
        <dbReference type="Proteomes" id="UP000327039"/>
    </source>
</evidence>
<dbReference type="PANTHER" id="PTHR30061">
    <property type="entry name" value="MALTOSE-BINDING PERIPLASMIC PROTEIN"/>
    <property type="match status" value="1"/>
</dbReference>
<accession>A0A5J5IRB9</accession>
<keyword evidence="8" id="KW-1185">Reference proteome</keyword>
<dbReference type="AlphaFoldDB" id="A0A5J5IRB9"/>
<protein>
    <recommendedName>
        <fullName evidence="5">Maltodextrin-binding protein</fullName>
    </recommendedName>
</protein>